<organism evidence="1 2">
    <name type="scientific">Streptomyces anulatus</name>
    <name type="common">Streptomyces chrysomallus</name>
    <dbReference type="NCBI Taxonomy" id="1892"/>
    <lineage>
        <taxon>Bacteria</taxon>
        <taxon>Bacillati</taxon>
        <taxon>Actinomycetota</taxon>
        <taxon>Actinomycetes</taxon>
        <taxon>Kitasatosporales</taxon>
        <taxon>Streptomycetaceae</taxon>
        <taxon>Streptomyces</taxon>
    </lineage>
</organism>
<sequence length="46" mass="5251">MLERSHISLRRRHECITGRVRVDDLADYRLAEAALVTAEEDAVTLV</sequence>
<accession>A0A7K3RDJ7</accession>
<comment type="caution">
    <text evidence="1">The sequence shown here is derived from an EMBL/GenBank/DDBJ whole genome shotgun (WGS) entry which is preliminary data.</text>
</comment>
<name>A0A7K3RDJ7_STRAQ</name>
<dbReference type="AlphaFoldDB" id="A0A7K3RDJ7"/>
<proteinExistence type="predicted"/>
<evidence type="ECO:0000313" key="2">
    <source>
        <dbReference type="Proteomes" id="UP000470951"/>
    </source>
</evidence>
<gene>
    <name evidence="1" type="ORF">G3I58_20145</name>
</gene>
<protein>
    <submittedName>
        <fullName evidence="1">Uncharacterized protein</fullName>
    </submittedName>
</protein>
<reference evidence="1 2" key="1">
    <citation type="submission" date="2020-01" db="EMBL/GenBank/DDBJ databases">
        <title>Insect and environment-associated Actinomycetes.</title>
        <authorList>
            <person name="Currrie C."/>
            <person name="Chevrette M."/>
            <person name="Carlson C."/>
            <person name="Stubbendieck R."/>
            <person name="Wendt-Pienkowski E."/>
        </authorList>
    </citation>
    <scope>NUCLEOTIDE SEQUENCE [LARGE SCALE GENOMIC DNA]</scope>
    <source>
        <strain evidence="1 2">SID7903</strain>
    </source>
</reference>
<evidence type="ECO:0000313" key="1">
    <source>
        <dbReference type="EMBL" id="NEC00270.1"/>
    </source>
</evidence>
<dbReference type="Proteomes" id="UP000470951">
    <property type="component" value="Unassembled WGS sequence"/>
</dbReference>
<dbReference type="RefSeq" id="WP_164221557.1">
    <property type="nucleotide sequence ID" value="NZ_JAAGMS010000221.1"/>
</dbReference>
<dbReference type="EMBL" id="JAAGMS010000221">
    <property type="protein sequence ID" value="NEC00270.1"/>
    <property type="molecule type" value="Genomic_DNA"/>
</dbReference>